<dbReference type="Proteomes" id="UP000530564">
    <property type="component" value="Unassembled WGS sequence"/>
</dbReference>
<dbReference type="PANTHER" id="PTHR43353:SF5">
    <property type="entry name" value="SUCCINATE-SEMIALDEHYDE DEHYDROGENASE, MITOCHONDRIAL"/>
    <property type="match status" value="1"/>
</dbReference>
<dbReference type="InterPro" id="IPR016162">
    <property type="entry name" value="Ald_DH_N"/>
</dbReference>
<keyword evidence="5" id="KW-1185">Reference proteome</keyword>
<dbReference type="FunFam" id="3.40.605.10:FF:000005">
    <property type="entry name" value="Succinate-semialdehyde dehydrogenase I"/>
    <property type="match status" value="1"/>
</dbReference>
<proteinExistence type="inferred from homology"/>
<organism evidence="4 5">
    <name type="scientific">Phenylobacterium haematophilum</name>
    <dbReference type="NCBI Taxonomy" id="98513"/>
    <lineage>
        <taxon>Bacteria</taxon>
        <taxon>Pseudomonadati</taxon>
        <taxon>Pseudomonadota</taxon>
        <taxon>Alphaproteobacteria</taxon>
        <taxon>Caulobacterales</taxon>
        <taxon>Caulobacteraceae</taxon>
        <taxon>Phenylobacterium</taxon>
    </lineage>
</organism>
<sequence length="489" mass="50903">MSDQPSVDELKTGAARLIRQAALVDGEWIAAAGANVIEVVNPADGTIVGRVPKLPKDQVERAIRAAADAFRPWAALKGAERGAILSQWAQKVSEHEHALAAIIALENGKPFKEALGEIRYANSFVSWFGNLAQSLDGKAIQSPNGQDLILAFQEPVGPVAAITPWNFPAAMITRKAAAAFAAGCPVVLKPASATPFTALALAALALEAGVPAGCLSVVTGAQDVVGGALTGSPLIRKLSFTGSTQVGRTLAAQCAPTLKRLSMELGGAAPLLVFDDADLETAVEGTVAGKFRAGGQTCVCPNRVYVQAGIREQFVEALVAKVKTLKVGDPFAPDTVIGPLIDRKGVAKVEDHIARTVAAGGQVLTGGSRIEGNFFAPTVTFGGDDELFCHEETFGPLVPVFEFETEEQAIARANASEFGLAAFLFTDDLNRAMRVGRAIESGIVGVNAGLISNAANPFGGVKQSGYGREGSVYGVADYMQVKALTLALR</sequence>
<comment type="caution">
    <text evidence="4">The sequence shown here is derived from an EMBL/GenBank/DDBJ whole genome shotgun (WGS) entry which is preliminary data.</text>
</comment>
<comment type="similarity">
    <text evidence="1">Belongs to the aldehyde dehydrogenase family.</text>
</comment>
<dbReference type="Gene3D" id="3.40.605.10">
    <property type="entry name" value="Aldehyde Dehydrogenase, Chain A, domain 1"/>
    <property type="match status" value="1"/>
</dbReference>
<dbReference type="GO" id="GO:0102810">
    <property type="term" value="F:glutarate-semialdehyde dehydrogenase (NADP+) activity"/>
    <property type="evidence" value="ECO:0007669"/>
    <property type="project" value="UniProtKB-EC"/>
</dbReference>
<dbReference type="RefSeq" id="WP_183771404.1">
    <property type="nucleotide sequence ID" value="NZ_JACIDK010000002.1"/>
</dbReference>
<dbReference type="InterPro" id="IPR016163">
    <property type="entry name" value="Ald_DH_C"/>
</dbReference>
<name>A0A839ZX62_9CAUL</name>
<dbReference type="Gene3D" id="3.40.309.10">
    <property type="entry name" value="Aldehyde Dehydrogenase, Chain A, domain 2"/>
    <property type="match status" value="1"/>
</dbReference>
<evidence type="ECO:0000256" key="2">
    <source>
        <dbReference type="ARBA" id="ARBA00023002"/>
    </source>
</evidence>
<dbReference type="InterPro" id="IPR015590">
    <property type="entry name" value="Aldehyde_DH_dom"/>
</dbReference>
<dbReference type="GO" id="GO:0004777">
    <property type="term" value="F:succinate-semialdehyde dehydrogenase (NAD+) activity"/>
    <property type="evidence" value="ECO:0007669"/>
    <property type="project" value="TreeGrafter"/>
</dbReference>
<dbReference type="EC" id="1.2.1.20" evidence="4"/>
<reference evidence="4 5" key="1">
    <citation type="submission" date="2020-08" db="EMBL/GenBank/DDBJ databases">
        <title>Genomic Encyclopedia of Type Strains, Phase IV (KMG-IV): sequencing the most valuable type-strain genomes for metagenomic binning, comparative biology and taxonomic classification.</title>
        <authorList>
            <person name="Goeker M."/>
        </authorList>
    </citation>
    <scope>NUCLEOTIDE SEQUENCE [LARGE SCALE GENOMIC DNA]</scope>
    <source>
        <strain evidence="4 5">DSM 21793</strain>
    </source>
</reference>
<dbReference type="AlphaFoldDB" id="A0A839ZX62"/>
<evidence type="ECO:0000313" key="5">
    <source>
        <dbReference type="Proteomes" id="UP000530564"/>
    </source>
</evidence>
<dbReference type="EC" id="1.2.1.16" evidence="4"/>
<dbReference type="PROSITE" id="PS00070">
    <property type="entry name" value="ALDEHYDE_DEHYDR_CYS"/>
    <property type="match status" value="1"/>
</dbReference>
<accession>A0A839ZX62</accession>
<dbReference type="EC" id="1.2.1.79" evidence="4"/>
<gene>
    <name evidence="4" type="ORF">GGQ61_001643</name>
</gene>
<dbReference type="InterPro" id="IPR050740">
    <property type="entry name" value="Aldehyde_DH_Superfamily"/>
</dbReference>
<dbReference type="FunFam" id="3.40.309.10:FF:000004">
    <property type="entry name" value="Succinate-semialdehyde dehydrogenase I"/>
    <property type="match status" value="1"/>
</dbReference>
<dbReference type="SUPFAM" id="SSF53720">
    <property type="entry name" value="ALDH-like"/>
    <property type="match status" value="1"/>
</dbReference>
<feature type="domain" description="Aldehyde dehydrogenase" evidence="3">
    <location>
        <begin position="28"/>
        <end position="483"/>
    </location>
</feature>
<evidence type="ECO:0000256" key="1">
    <source>
        <dbReference type="ARBA" id="ARBA00009986"/>
    </source>
</evidence>
<evidence type="ECO:0000313" key="4">
    <source>
        <dbReference type="EMBL" id="MBB3890926.1"/>
    </source>
</evidence>
<dbReference type="PANTHER" id="PTHR43353">
    <property type="entry name" value="SUCCINATE-SEMIALDEHYDE DEHYDROGENASE, MITOCHONDRIAL"/>
    <property type="match status" value="1"/>
</dbReference>
<dbReference type="Pfam" id="PF00171">
    <property type="entry name" value="Aldedh"/>
    <property type="match status" value="1"/>
</dbReference>
<dbReference type="CDD" id="cd07103">
    <property type="entry name" value="ALDH_F5_SSADH_GabD"/>
    <property type="match status" value="1"/>
</dbReference>
<evidence type="ECO:0000259" key="3">
    <source>
        <dbReference type="Pfam" id="PF00171"/>
    </source>
</evidence>
<dbReference type="GO" id="GO:0036243">
    <property type="term" value="F:succinate-semialdehyde dehydrogenase (NADP+) activity"/>
    <property type="evidence" value="ECO:0007669"/>
    <property type="project" value="UniProtKB-EC"/>
</dbReference>
<protein>
    <submittedName>
        <fullName evidence="4">Succinate-semialdehyde dehydrogenase/glutarate-semialdehyde dehydrogenase</fullName>
        <ecNumber evidence="4">1.2.1.16</ecNumber>
        <ecNumber evidence="4">1.2.1.20</ecNumber>
        <ecNumber evidence="4">1.2.1.79</ecNumber>
    </submittedName>
</protein>
<dbReference type="EMBL" id="JACIDK010000002">
    <property type="protein sequence ID" value="MBB3890926.1"/>
    <property type="molecule type" value="Genomic_DNA"/>
</dbReference>
<dbReference type="InterPro" id="IPR016161">
    <property type="entry name" value="Ald_DH/histidinol_DH"/>
</dbReference>
<dbReference type="GO" id="GO:0009450">
    <property type="term" value="P:gamma-aminobutyric acid catabolic process"/>
    <property type="evidence" value="ECO:0007669"/>
    <property type="project" value="TreeGrafter"/>
</dbReference>
<keyword evidence="2 4" id="KW-0560">Oxidoreductase</keyword>
<dbReference type="InterPro" id="IPR016160">
    <property type="entry name" value="Ald_DH_CS_CYS"/>
</dbReference>